<sequence>MADDIADEQQLDLIEIQITDWLASELATNPVVAAVERGEPSERRWYVRVLGESKDIFTIWFTLRQRTLHYETYVMPAPDENHAQFFEHLLRRNRKVNGMSFCIGEEDAVFLAGSLPVHAIDDGELDRILGSIYMYVEQFFLPALRIGFATRFATN</sequence>
<dbReference type="EMBL" id="CAESAL010000007">
    <property type="protein sequence ID" value="CAB4333051.1"/>
    <property type="molecule type" value="Genomic_DNA"/>
</dbReference>
<dbReference type="Gene3D" id="3.30.1460.10">
    <property type="match status" value="1"/>
</dbReference>
<dbReference type="EMBL" id="CAEUNJ010000035">
    <property type="protein sequence ID" value="CAB4371626.1"/>
    <property type="molecule type" value="Genomic_DNA"/>
</dbReference>
<dbReference type="SUPFAM" id="SSF69635">
    <property type="entry name" value="Type III secretory system chaperone-like"/>
    <property type="match status" value="1"/>
</dbReference>
<dbReference type="Pfam" id="PF10722">
    <property type="entry name" value="YbjN"/>
    <property type="match status" value="1"/>
</dbReference>
<reference evidence="1" key="1">
    <citation type="submission" date="2020-05" db="EMBL/GenBank/DDBJ databases">
        <authorList>
            <person name="Chiriac C."/>
            <person name="Salcher M."/>
            <person name="Ghai R."/>
            <person name="Kavagutti S V."/>
        </authorList>
    </citation>
    <scope>NUCLEOTIDE SEQUENCE</scope>
</reference>
<dbReference type="EMBL" id="CAEZXY010000006">
    <property type="protein sequence ID" value="CAB4696942.1"/>
    <property type="molecule type" value="Genomic_DNA"/>
</dbReference>
<dbReference type="InterPro" id="IPR019660">
    <property type="entry name" value="Put_sensory_transdc_reg_YbjN"/>
</dbReference>
<gene>
    <name evidence="3" type="ORF">UFOPK1762_00108</name>
    <name evidence="4" type="ORF">UFOPK2624_00309</name>
    <name evidence="1" type="ORF">UFOPK3331_00360</name>
    <name evidence="2" type="ORF">UFOPK4201_00954</name>
</gene>
<organism evidence="1">
    <name type="scientific">freshwater metagenome</name>
    <dbReference type="NCBI Taxonomy" id="449393"/>
    <lineage>
        <taxon>unclassified sequences</taxon>
        <taxon>metagenomes</taxon>
        <taxon>ecological metagenomes</taxon>
    </lineage>
</organism>
<name>A0A6J5YRY0_9ZZZZ</name>
<evidence type="ECO:0000313" key="2">
    <source>
        <dbReference type="EMBL" id="CAB4371626.1"/>
    </source>
</evidence>
<protein>
    <submittedName>
        <fullName evidence="1">Unannotated protein</fullName>
    </submittedName>
</protein>
<proteinExistence type="predicted"/>
<accession>A0A6J5YRY0</accession>
<evidence type="ECO:0000313" key="4">
    <source>
        <dbReference type="EMBL" id="CAB4696942.1"/>
    </source>
</evidence>
<dbReference type="AlphaFoldDB" id="A0A6J5YRY0"/>
<evidence type="ECO:0000313" key="3">
    <source>
        <dbReference type="EMBL" id="CAB4575300.1"/>
    </source>
</evidence>
<evidence type="ECO:0000313" key="1">
    <source>
        <dbReference type="EMBL" id="CAB4333051.1"/>
    </source>
</evidence>
<dbReference type="EMBL" id="CAEZTY010000002">
    <property type="protein sequence ID" value="CAB4575300.1"/>
    <property type="molecule type" value="Genomic_DNA"/>
</dbReference>